<accession>A0A644XMK0</accession>
<evidence type="ECO:0000256" key="3">
    <source>
        <dbReference type="ARBA" id="ARBA00022729"/>
    </source>
</evidence>
<dbReference type="SUPFAM" id="SSF53850">
    <property type="entry name" value="Periplasmic binding protein-like II"/>
    <property type="match status" value="1"/>
</dbReference>
<dbReference type="EMBL" id="VSSQ01002793">
    <property type="protein sequence ID" value="MPM17416.1"/>
    <property type="molecule type" value="Genomic_DNA"/>
</dbReference>
<evidence type="ECO:0000313" key="5">
    <source>
        <dbReference type="EMBL" id="MPM17416.1"/>
    </source>
</evidence>
<dbReference type="Pfam" id="PF13416">
    <property type="entry name" value="SBP_bac_8"/>
    <property type="match status" value="1"/>
</dbReference>
<evidence type="ECO:0000256" key="2">
    <source>
        <dbReference type="ARBA" id="ARBA00022448"/>
    </source>
</evidence>
<proteinExistence type="predicted"/>
<feature type="compositionally biased region" description="Low complexity" evidence="4">
    <location>
        <begin position="43"/>
        <end position="53"/>
    </location>
</feature>
<organism evidence="5">
    <name type="scientific">bioreactor metagenome</name>
    <dbReference type="NCBI Taxonomy" id="1076179"/>
    <lineage>
        <taxon>unclassified sequences</taxon>
        <taxon>metagenomes</taxon>
        <taxon>ecological metagenomes</taxon>
    </lineage>
</organism>
<dbReference type="PROSITE" id="PS51257">
    <property type="entry name" value="PROKAR_LIPOPROTEIN"/>
    <property type="match status" value="1"/>
</dbReference>
<dbReference type="PANTHER" id="PTHR43649:SF31">
    <property type="entry name" value="SN-GLYCEROL-3-PHOSPHATE-BINDING PERIPLASMIC PROTEIN UGPB"/>
    <property type="match status" value="1"/>
</dbReference>
<dbReference type="CDD" id="cd14748">
    <property type="entry name" value="PBP2_UgpB"/>
    <property type="match status" value="1"/>
</dbReference>
<dbReference type="InterPro" id="IPR050490">
    <property type="entry name" value="Bact_solute-bd_prot1"/>
</dbReference>
<dbReference type="InterPro" id="IPR006059">
    <property type="entry name" value="SBP"/>
</dbReference>
<sequence>MMKRTTKLTALLLAVLLLLFTVVGCLPAPAAVNGSDSREDAAAETAEGETSGTTEAALPAVDLTKAMDPAERTPQTLEVWYAVSGTSGEKFTEQATAFDEANDLVSLNLSYSGGSNDTATKVSAALLTGTEPDVALMYAGPSFTGSLGNFDMAQLVQREGFNKDDIYPGIWDYCKYFNGEICAVPYGISTPVMYYNKDILAAAGVDMTNPPKTWAEFYDVCLQCLEKGNVNGMDGFTAFDVSETGWLFKSMCMQNGCPVVEVNDGVITPVFNSPEALEVAEYWKSLVDAGIMGASEHSAAENKFLAGNLAFVVMSSNRMSRWTDVDINIGAIEMPYFKQQSVALGGNVLVIFTQDPQKIEAAWDFITYLLQPEQNLDFALSTGYLPVRQSELDSDAVTAAIAQNEMYAVAFKQLSYAWAYVHFEQMGTMDLQIADALSRIEKGTKEPKQALDDALNKLVTEMEFDAQ</sequence>
<keyword evidence="3" id="KW-0732">Signal</keyword>
<dbReference type="PANTHER" id="PTHR43649">
    <property type="entry name" value="ARABINOSE-BINDING PROTEIN-RELATED"/>
    <property type="match status" value="1"/>
</dbReference>
<dbReference type="AlphaFoldDB" id="A0A644XMK0"/>
<evidence type="ECO:0000256" key="4">
    <source>
        <dbReference type="SAM" id="MobiDB-lite"/>
    </source>
</evidence>
<gene>
    <name evidence="5" type="primary">ugpB_9</name>
    <name evidence="5" type="ORF">SDC9_63805</name>
</gene>
<dbReference type="GO" id="GO:0030313">
    <property type="term" value="C:cell envelope"/>
    <property type="evidence" value="ECO:0007669"/>
    <property type="project" value="UniProtKB-SubCell"/>
</dbReference>
<dbReference type="Gene3D" id="3.40.190.10">
    <property type="entry name" value="Periplasmic binding protein-like II"/>
    <property type="match status" value="2"/>
</dbReference>
<name>A0A644XMK0_9ZZZZ</name>
<keyword evidence="2" id="KW-0813">Transport</keyword>
<comment type="subcellular location">
    <subcellularLocation>
        <location evidence="1">Cell envelope</location>
    </subcellularLocation>
</comment>
<feature type="region of interest" description="Disordered" evidence="4">
    <location>
        <begin position="33"/>
        <end position="53"/>
    </location>
</feature>
<reference evidence="5" key="1">
    <citation type="submission" date="2019-08" db="EMBL/GenBank/DDBJ databases">
        <authorList>
            <person name="Kucharzyk K."/>
            <person name="Murdoch R.W."/>
            <person name="Higgins S."/>
            <person name="Loffler F."/>
        </authorList>
    </citation>
    <scope>NUCLEOTIDE SEQUENCE</scope>
</reference>
<protein>
    <submittedName>
        <fullName evidence="5">sn-glycerol-3-phosphate-binding periplasmic protein UgpB</fullName>
    </submittedName>
</protein>
<evidence type="ECO:0000256" key="1">
    <source>
        <dbReference type="ARBA" id="ARBA00004196"/>
    </source>
</evidence>
<comment type="caution">
    <text evidence="5">The sequence shown here is derived from an EMBL/GenBank/DDBJ whole genome shotgun (WGS) entry which is preliminary data.</text>
</comment>